<dbReference type="PANTHER" id="PTHR42756">
    <property type="entry name" value="TRANSCRIPTIONAL REGULATOR, MARR"/>
    <property type="match status" value="1"/>
</dbReference>
<evidence type="ECO:0000259" key="4">
    <source>
        <dbReference type="PROSITE" id="PS50995"/>
    </source>
</evidence>
<dbReference type="Proteomes" id="UP000306980">
    <property type="component" value="Unassembled WGS sequence"/>
</dbReference>
<dbReference type="SMART" id="SM00347">
    <property type="entry name" value="HTH_MARR"/>
    <property type="match status" value="1"/>
</dbReference>
<dbReference type="GO" id="GO:0003677">
    <property type="term" value="F:DNA binding"/>
    <property type="evidence" value="ECO:0007669"/>
    <property type="project" value="UniProtKB-KW"/>
</dbReference>
<accession>A0A5S3QK10</accession>
<dbReference type="Gene3D" id="1.10.10.10">
    <property type="entry name" value="Winged helix-like DNA-binding domain superfamily/Winged helix DNA-binding domain"/>
    <property type="match status" value="1"/>
</dbReference>
<gene>
    <name evidence="5" type="ORF">FFL34_08475</name>
</gene>
<proteinExistence type="predicted"/>
<dbReference type="RefSeq" id="WP_138603067.1">
    <property type="nucleotide sequence ID" value="NZ_VCIA01000001.1"/>
</dbReference>
<dbReference type="InterPro" id="IPR000835">
    <property type="entry name" value="HTH_MarR-typ"/>
</dbReference>
<evidence type="ECO:0000256" key="1">
    <source>
        <dbReference type="ARBA" id="ARBA00023015"/>
    </source>
</evidence>
<dbReference type="AlphaFoldDB" id="A0A5S3QK10"/>
<dbReference type="Pfam" id="PF01047">
    <property type="entry name" value="MarR"/>
    <property type="match status" value="1"/>
</dbReference>
<dbReference type="EMBL" id="VCIA01000001">
    <property type="protein sequence ID" value="TMN22158.1"/>
    <property type="molecule type" value="Genomic_DNA"/>
</dbReference>
<keyword evidence="2" id="KW-0238">DNA-binding</keyword>
<dbReference type="SUPFAM" id="SSF46785">
    <property type="entry name" value="Winged helix' DNA-binding domain"/>
    <property type="match status" value="1"/>
</dbReference>
<dbReference type="PROSITE" id="PS50995">
    <property type="entry name" value="HTH_MARR_2"/>
    <property type="match status" value="1"/>
</dbReference>
<keyword evidence="1" id="KW-0805">Transcription regulation</keyword>
<protein>
    <submittedName>
        <fullName evidence="5">MarR family transcriptional regulator</fullName>
    </submittedName>
</protein>
<keyword evidence="3" id="KW-0804">Transcription</keyword>
<evidence type="ECO:0000313" key="5">
    <source>
        <dbReference type="EMBL" id="TMN22158.1"/>
    </source>
</evidence>
<reference evidence="5 6" key="1">
    <citation type="submission" date="2019-05" db="EMBL/GenBank/DDBJ databases">
        <title>Genomic analysis of Lentibacillus sp. NKC220-2.</title>
        <authorList>
            <person name="Oh Y.J."/>
        </authorList>
    </citation>
    <scope>NUCLEOTIDE SEQUENCE [LARGE SCALE GENOMIC DNA]</scope>
    <source>
        <strain evidence="5 6">NKC220-2</strain>
    </source>
</reference>
<organism evidence="5 6">
    <name type="scientific">Lentibacillus cibarius</name>
    <dbReference type="NCBI Taxonomy" id="2583219"/>
    <lineage>
        <taxon>Bacteria</taxon>
        <taxon>Bacillati</taxon>
        <taxon>Bacillota</taxon>
        <taxon>Bacilli</taxon>
        <taxon>Bacillales</taxon>
        <taxon>Bacillaceae</taxon>
        <taxon>Lentibacillus</taxon>
    </lineage>
</organism>
<dbReference type="InterPro" id="IPR036388">
    <property type="entry name" value="WH-like_DNA-bd_sf"/>
</dbReference>
<dbReference type="PANTHER" id="PTHR42756:SF1">
    <property type="entry name" value="TRANSCRIPTIONAL REPRESSOR OF EMRAB OPERON"/>
    <property type="match status" value="1"/>
</dbReference>
<evidence type="ECO:0000256" key="3">
    <source>
        <dbReference type="ARBA" id="ARBA00023163"/>
    </source>
</evidence>
<dbReference type="OrthoDB" id="166070at2"/>
<evidence type="ECO:0000256" key="2">
    <source>
        <dbReference type="ARBA" id="ARBA00023125"/>
    </source>
</evidence>
<feature type="domain" description="HTH marR-type" evidence="4">
    <location>
        <begin position="1"/>
        <end position="136"/>
    </location>
</feature>
<dbReference type="InterPro" id="IPR036390">
    <property type="entry name" value="WH_DNA-bd_sf"/>
</dbReference>
<evidence type="ECO:0000313" key="6">
    <source>
        <dbReference type="Proteomes" id="UP000306980"/>
    </source>
</evidence>
<dbReference type="PRINTS" id="PR00598">
    <property type="entry name" value="HTHMARR"/>
</dbReference>
<comment type="caution">
    <text evidence="5">The sequence shown here is derived from an EMBL/GenBank/DDBJ whole genome shotgun (WGS) entry which is preliminary data.</text>
</comment>
<name>A0A5S3QK10_9BACI</name>
<dbReference type="GO" id="GO:0003700">
    <property type="term" value="F:DNA-binding transcription factor activity"/>
    <property type="evidence" value="ECO:0007669"/>
    <property type="project" value="InterPro"/>
</dbReference>
<sequence>MNDNIFKLIRAVEMFNNETIVRFNESYSHPIGISSILVLLELREKGPNKSSAIAKALSYTPGAMTNIANKLINGGYAVRKYDEQDRRQVLLAITDQGQQALVDAQKAGEALHKDLFDILTHEEIRQFQTIYEKLLHHLGKGYVSP</sequence>